<keyword evidence="7" id="KW-1185">Reference proteome</keyword>
<evidence type="ECO:0000313" key="3">
    <source>
        <dbReference type="EMBL" id="MDG0845360.1"/>
    </source>
</evidence>
<reference evidence="5" key="2">
    <citation type="submission" date="2015-11" db="EMBL/GenBank/DDBJ databases">
        <authorList>
            <person name="Wolfe B.E."/>
        </authorList>
    </citation>
    <scope>NUCLEOTIDE SEQUENCE</scope>
    <source>
        <strain evidence="5">738_7</strain>
    </source>
</reference>
<dbReference type="AlphaFoldDB" id="A0A1E5TLX0"/>
<comment type="caution">
    <text evidence="3">The sequence shown here is derived from an EMBL/GenBank/DDBJ whole genome shotgun (WGS) entry which is preliminary data.</text>
</comment>
<dbReference type="EMBL" id="LNPX01000008">
    <property type="protein sequence ID" value="OEK58634.1"/>
    <property type="molecule type" value="Genomic_DNA"/>
</dbReference>
<dbReference type="EMBL" id="JAMBQA010000002">
    <property type="protein sequence ID" value="MDG0845360.1"/>
    <property type="molecule type" value="Genomic_DNA"/>
</dbReference>
<reference evidence="4" key="5">
    <citation type="submission" date="2023-03" db="EMBL/GenBank/DDBJ databases">
        <authorList>
            <person name="Vazquez L."/>
            <person name="Rodriguez J."/>
            <person name="Mayo B."/>
            <person name="Florez A.B."/>
        </authorList>
    </citation>
    <scope>NUCLEOTIDE SEQUENCE</scope>
    <source>
        <strain evidence="4">5A3I</strain>
    </source>
</reference>
<dbReference type="Proteomes" id="UP001174037">
    <property type="component" value="Unassembled WGS sequence"/>
</dbReference>
<gene>
    <name evidence="5" type="ORF">ASS94_02030</name>
    <name evidence="3" type="ORF">M4L89_03900</name>
    <name evidence="4" type="ORF">P1A27_01255</name>
</gene>
<evidence type="ECO:0000313" key="6">
    <source>
        <dbReference type="Proteomes" id="UP000095464"/>
    </source>
</evidence>
<sequence length="110" mass="12421">MTPIVKAYSNDEDIEININTLKDQKINAKDIYVLSHDADHTERIVKNTEVSGIDYNRSDVGEDEQNQGDQLRDKLQILGVSESDAQDYEELMDQGNVLLIVTDQRAANVL</sequence>
<evidence type="ECO:0000313" key="7">
    <source>
        <dbReference type="Proteomes" id="UP001152422"/>
    </source>
</evidence>
<dbReference type="Pfam" id="PF11181">
    <property type="entry name" value="YflT"/>
    <property type="match status" value="1"/>
</dbReference>
<evidence type="ECO:0000256" key="1">
    <source>
        <dbReference type="ARBA" id="ARBA00008128"/>
    </source>
</evidence>
<evidence type="ECO:0000259" key="2">
    <source>
        <dbReference type="Pfam" id="PF11181"/>
    </source>
</evidence>
<name>A0A1E5TLX0_9STAP</name>
<dbReference type="EMBL" id="JARGCK010000001">
    <property type="protein sequence ID" value="MDK9864594.1"/>
    <property type="molecule type" value="Genomic_DNA"/>
</dbReference>
<evidence type="ECO:0000313" key="5">
    <source>
        <dbReference type="EMBL" id="OEK58634.1"/>
    </source>
</evidence>
<proteinExistence type="inferred from homology"/>
<organism evidence="3 7">
    <name type="scientific">Staphylococcus equorum</name>
    <dbReference type="NCBI Taxonomy" id="246432"/>
    <lineage>
        <taxon>Bacteria</taxon>
        <taxon>Bacillati</taxon>
        <taxon>Bacillota</taxon>
        <taxon>Bacilli</taxon>
        <taxon>Bacillales</taxon>
        <taxon>Staphylococcaceae</taxon>
        <taxon>Staphylococcus</taxon>
    </lineage>
</organism>
<reference evidence="4" key="4">
    <citation type="journal article" date="2023" name="Int. J. Mol. Sci.">
        <title>Antibiotic Resistance/Susceptibility Profiles of Staphylococcus equorum Strains from Cheese, and Genome Analysis for Antibiotic Resistance Genes.</title>
        <authorList>
            <person name="Vazquez L."/>
            <person name="Srednik M.E."/>
            <person name="Rodriguez J."/>
            <person name="Florez A.B."/>
            <person name="Mayo B."/>
        </authorList>
    </citation>
    <scope>NUCLEOTIDE SEQUENCE</scope>
    <source>
        <strain evidence="4">5A3I</strain>
    </source>
</reference>
<dbReference type="InterPro" id="IPR025889">
    <property type="entry name" value="GSP17M-like_dom"/>
</dbReference>
<protein>
    <submittedName>
        <fullName evidence="3">General stress protein</fullName>
    </submittedName>
</protein>
<evidence type="ECO:0000313" key="4">
    <source>
        <dbReference type="EMBL" id="MDK9864594.1"/>
    </source>
</evidence>
<dbReference type="RefSeq" id="WP_002506495.1">
    <property type="nucleotide sequence ID" value="NZ_CP013114.1"/>
</dbReference>
<dbReference type="Proteomes" id="UP001152422">
    <property type="component" value="Unassembled WGS sequence"/>
</dbReference>
<dbReference type="Proteomes" id="UP000095464">
    <property type="component" value="Unassembled WGS sequence"/>
</dbReference>
<comment type="similarity">
    <text evidence="1">Belongs to the UPF0355 family.</text>
</comment>
<reference evidence="3" key="3">
    <citation type="submission" date="2022-05" db="EMBL/GenBank/DDBJ databases">
        <title>Comparative genomics of Staphylococcus equorum isolates.</title>
        <authorList>
            <person name="Luelf R.H."/>
        </authorList>
    </citation>
    <scope>NUCLEOTIDE SEQUENCE</scope>
    <source>
        <strain evidence="3">TMW 2.2497</strain>
    </source>
</reference>
<reference evidence="6" key="1">
    <citation type="submission" date="2015-11" db="EMBL/GenBank/DDBJ databases">
        <title>Genomic diversity of Staphylococcus saprophyticus strains from urinary tract infections, animal surfaces, and fermented foods.</title>
        <authorList>
            <person name="Wolfe B.E."/>
        </authorList>
    </citation>
    <scope>NUCLEOTIDE SEQUENCE [LARGE SCALE GENOMIC DNA]</scope>
    <source>
        <strain evidence="6">738_7</strain>
    </source>
</reference>
<feature type="domain" description="General stress protein 17M-like" evidence="2">
    <location>
        <begin position="3"/>
        <end position="95"/>
    </location>
</feature>
<dbReference type="KEGG" id="seqo:SE1039_23860"/>
<accession>A0A1E5TLX0</accession>
<dbReference type="GeneID" id="69847386"/>